<dbReference type="GO" id="GO:0005085">
    <property type="term" value="F:guanyl-nucleotide exchange factor activity"/>
    <property type="evidence" value="ECO:0007669"/>
    <property type="project" value="UniProtKB-KW"/>
</dbReference>
<dbReference type="SMART" id="SM00325">
    <property type="entry name" value="RhoGEF"/>
    <property type="match status" value="1"/>
</dbReference>
<feature type="compositionally biased region" description="Polar residues" evidence="4">
    <location>
        <begin position="1985"/>
        <end position="2004"/>
    </location>
</feature>
<dbReference type="FunFam" id="1.20.900.10:FF:000028">
    <property type="entry name" value="Puratrophin-1-like, isoform D"/>
    <property type="match status" value="1"/>
</dbReference>
<feature type="compositionally biased region" description="Basic residues" evidence="4">
    <location>
        <begin position="1915"/>
        <end position="1935"/>
    </location>
</feature>
<evidence type="ECO:0000313" key="8">
    <source>
        <dbReference type="Proteomes" id="UP000075880"/>
    </source>
</evidence>
<evidence type="ECO:0000313" key="7">
    <source>
        <dbReference type="EnsemblMetazoa" id="ENSAATROPP008017"/>
    </source>
</evidence>
<feature type="region of interest" description="Disordered" evidence="4">
    <location>
        <begin position="866"/>
        <end position="896"/>
    </location>
</feature>
<feature type="region of interest" description="Disordered" evidence="4">
    <location>
        <begin position="1216"/>
        <end position="1322"/>
    </location>
</feature>
<feature type="compositionally biased region" description="Low complexity" evidence="4">
    <location>
        <begin position="1936"/>
        <end position="1962"/>
    </location>
</feature>
<dbReference type="SUPFAM" id="SSF50729">
    <property type="entry name" value="PH domain-like"/>
    <property type="match status" value="1"/>
</dbReference>
<keyword evidence="3" id="KW-0175">Coiled coil</keyword>
<evidence type="ECO:0000259" key="5">
    <source>
        <dbReference type="PROSITE" id="PS50003"/>
    </source>
</evidence>
<name>A0AAG5D9S6_ANOAO</name>
<dbReference type="Pfam" id="PF22697">
    <property type="entry name" value="SOS1_NGEF_PH"/>
    <property type="match status" value="1"/>
</dbReference>
<evidence type="ECO:0000256" key="3">
    <source>
        <dbReference type="SAM" id="Coils"/>
    </source>
</evidence>
<dbReference type="InterPro" id="IPR055251">
    <property type="entry name" value="SOS1_NGEF_PH"/>
</dbReference>
<dbReference type="CDD" id="cd00160">
    <property type="entry name" value="RhoGEF"/>
    <property type="match status" value="1"/>
</dbReference>
<feature type="compositionally biased region" description="Polar residues" evidence="4">
    <location>
        <begin position="578"/>
        <end position="596"/>
    </location>
</feature>
<dbReference type="PANTHER" id="PTHR45845">
    <property type="entry name" value="RHO GUANINE NUCLEOTIDE EXCHANGE FACTOR-RELATED"/>
    <property type="match status" value="1"/>
</dbReference>
<dbReference type="SUPFAM" id="SSF48065">
    <property type="entry name" value="DBL homology domain (DH-domain)"/>
    <property type="match status" value="1"/>
</dbReference>
<dbReference type="Gene3D" id="2.30.29.30">
    <property type="entry name" value="Pleckstrin-homology domain (PH domain)/Phosphotyrosine-binding domain (PTB)"/>
    <property type="match status" value="1"/>
</dbReference>
<dbReference type="EnsemblMetazoa" id="ENSAATROPT008880">
    <property type="protein sequence ID" value="ENSAATROPP008017"/>
    <property type="gene ID" value="ENSAATROPG007232"/>
</dbReference>
<proteinExistence type="predicted"/>
<feature type="domain" description="DH" evidence="6">
    <location>
        <begin position="1409"/>
        <end position="1594"/>
    </location>
</feature>
<evidence type="ECO:0000256" key="2">
    <source>
        <dbReference type="ARBA" id="ARBA00022658"/>
    </source>
</evidence>
<feature type="region of interest" description="Disordered" evidence="4">
    <location>
        <begin position="950"/>
        <end position="974"/>
    </location>
</feature>
<feature type="compositionally biased region" description="Basic residues" evidence="4">
    <location>
        <begin position="1291"/>
        <end position="1310"/>
    </location>
</feature>
<feature type="region of interest" description="Disordered" evidence="4">
    <location>
        <begin position="1"/>
        <end position="20"/>
    </location>
</feature>
<feature type="domain" description="PH" evidence="5">
    <location>
        <begin position="1606"/>
        <end position="1717"/>
    </location>
</feature>
<dbReference type="InterPro" id="IPR001849">
    <property type="entry name" value="PH_domain"/>
</dbReference>
<feature type="compositionally biased region" description="Low complexity" evidence="4">
    <location>
        <begin position="446"/>
        <end position="457"/>
    </location>
</feature>
<feature type="region of interest" description="Disordered" evidence="4">
    <location>
        <begin position="1915"/>
        <end position="2004"/>
    </location>
</feature>
<dbReference type="CDD" id="cd13242">
    <property type="entry name" value="PH_puratrophin-1"/>
    <property type="match status" value="1"/>
</dbReference>
<dbReference type="Gene3D" id="1.20.900.10">
    <property type="entry name" value="Dbl homology (DH) domain"/>
    <property type="match status" value="1"/>
</dbReference>
<dbReference type="PANTHER" id="PTHR45845:SF3">
    <property type="entry name" value="PURATROPHIN-1-LIKE, ISOFORM A"/>
    <property type="match status" value="1"/>
</dbReference>
<dbReference type="PROSITE" id="PS50010">
    <property type="entry name" value="DH_2"/>
    <property type="match status" value="1"/>
</dbReference>
<feature type="region of interest" description="Disordered" evidence="4">
    <location>
        <begin position="370"/>
        <end position="392"/>
    </location>
</feature>
<dbReference type="SMART" id="SM00233">
    <property type="entry name" value="PH"/>
    <property type="match status" value="1"/>
</dbReference>
<feature type="region of interest" description="Disordered" evidence="4">
    <location>
        <begin position="169"/>
        <end position="208"/>
    </location>
</feature>
<evidence type="ECO:0000256" key="4">
    <source>
        <dbReference type="SAM" id="MobiDB-lite"/>
    </source>
</evidence>
<dbReference type="InterPro" id="IPR000219">
    <property type="entry name" value="DH_dom"/>
</dbReference>
<dbReference type="Proteomes" id="UP000075880">
    <property type="component" value="Unassembled WGS sequence"/>
</dbReference>
<feature type="compositionally biased region" description="Low complexity" evidence="4">
    <location>
        <begin position="954"/>
        <end position="973"/>
    </location>
</feature>
<keyword evidence="8" id="KW-1185">Reference proteome</keyword>
<feature type="region of interest" description="Disordered" evidence="4">
    <location>
        <begin position="1767"/>
        <end position="1849"/>
    </location>
</feature>
<feature type="region of interest" description="Disordered" evidence="4">
    <location>
        <begin position="1178"/>
        <end position="1203"/>
    </location>
</feature>
<feature type="compositionally biased region" description="Gly residues" evidence="4">
    <location>
        <begin position="605"/>
        <end position="623"/>
    </location>
</feature>
<sequence length="2004" mass="219907">MDSDVESLGGAQRSPATGLDEVLVVVPVGDGPSSDACSSSALSRGEVRKSRSKMKNYLKRCKDALIGGVGGAQVGASDVAPSSAKPVDGQPREEVVVYHAHGGEPSQPSSTSCWYLDDQLMELHPEDNREPYSSLASARLKQELEEARLAREAVAEEGAGMSVSPVAVPTAVTSSTSSGTERTGECPGDNIPNRSVIEDSAGGNIAPETSADHIEMHSHCAPPGCSVVPSGAPASGSTLSSAHGGSIEDLIDRYLGPLYPHYADHTRPMLIRQARDLLVCTFHGDLERFEGHFLRPATDIVRELRCTYQRGKDLSWCEGWPLAVAGALVLHLGALDESLVRAHDTYLCIRPEPDTSKPELYAVWRGAPAPNSATPAEQRHQATAYGHHPPPTSVVYRRLDPIRDPITPLAVEMLTEDLPALLQNLLVGIERAISRVPLEDLSFPAPAQACPDAADPRPSAPTPDPSGADRAGTEPAPEASPTAADGHDGGKHATVSEPPGTPKLGLLKRRELITKNNKLLINSKYTQLHRRQQPPSSSSPSTTPATGGVSGANLSTAPSAAGGNQNPHGPRLVANGGKSENTPQINGGGNQRNDGLSVTICDTGGVEGGGGGGGGSGVGGAENGGDNRQSPSADIGSTMPLFCLGGSFPHIDSDEESSDDQKKCETAPHLPHEIVAPRSIRDLPEKLLSSGISIPGTHDRSGSPIIYIEVEKTLASGLNCYEIATVLLYYDTLPIQRPAHYTLHLLVRECAQLAFLETIESTLQLLDGHLKLAAIFVSGSYDVPEPAKELLRPGGIRIKYLNNETIKNFISTDNLPIQCCGFYVHDQREWVDFFQLLEPLQQQCVETGRRLVSVLGDLRTLEYQQQQQQQQQQQHQPQSLQPGTATTRRQLHSQHRALSRALMDSELQNLRRKGPSTIQRLQDKLPVINNRHTLKQTKNLVRAFSVDSNTRSVNGASTTTTTNSSSNGTANGTRVEQGQDIINARLAEVIAIYGEVDRAARKLEQLTEQRRERLREMTRQRALDDEINEVISWMRNEGEKSLRTYGDPASLECPDAAKESEQQFEQFYFIARKHLGKGRDLCDASGELESMRENLRLLKECADEFQERLERVRERIEGAARLHSLLAMQQLKLDEDIRTEMLKLAEKIEAPGPLVERCRRLLLPNPAAIDLANDLSTSSVSVCSSNGHNNHHNTTTSTSDNISLDISLSDETITATSTPEKGKFGQPQASRAISPALPPSSLPTLASEHGEPQHDHHHHLPHDHQQHQQQQQNHHMDHHHHQGAENGQTAMRHRRSQSHHHHHHHHHHHRHDEEDEELSKMADSGLGGCDRCEGNAKLERTCSCQSFDDPKNMCNNSDDLDEDCFEGISKPSLDLQIPLQANAHLYCHASNLQLDYEENNPFDQKTQKTLLLIMREMIGTERDYVRSLQYVIENYTQELLREDIPQALRGQRNVIFGNIERISEFHRQHFLSELESCEHHPLKVGSAFLRHESKFYLYALYNKNKPKSDSLMSENGTQFFKAKQIELNDKMDLASYLLKPVQRMGKYALLLQQLMKACADVQHTNSNPEMLEDLELLQKAEEMVRFQLRHGNDLLAMDSLRDCDVNVKEQGRLLRQNEFLVWEGKAGKKSLRQVFLFEELVLFSKARRFPDRKNLDIYIYKNSIKTSDIGLTAHVGDSPYRFEIWFRKRKPGDTWTLQTMSEDVKNAWTEEVSKLLWKQAKRNREIRLAEMSSMGIGSKPCLDIRPSQDQINDRSISISQLGKAPKLRNSFMGTLPESKSSKRPQSIISVSSSSSGSSSVSTGTSSTTSGCEATTVSVSGNSNSSSASSSAASNSGSASSASSTSATNSINTTTCKRLTLSITDPNAPAPLKTSYKKHQRSTTLVSQCSMESGIIADISLSPDEVLDGPHWPLHHHHHHLHHLHQPKHSTLKKSHSLASSAAGTNNTSSTTTTTTTTTTNNNRGPHSLSLDDAEDKSDLPAHTVGSKTNGASGEASSTTITVHL</sequence>
<reference evidence="7" key="1">
    <citation type="submission" date="2024-04" db="UniProtKB">
        <authorList>
            <consortium name="EnsemblMetazoa"/>
        </authorList>
    </citation>
    <scope>IDENTIFICATION</scope>
    <source>
        <strain evidence="7">EBRO</strain>
    </source>
</reference>
<feature type="compositionally biased region" description="Polar residues" evidence="4">
    <location>
        <begin position="552"/>
        <end position="567"/>
    </location>
</feature>
<evidence type="ECO:0000256" key="1">
    <source>
        <dbReference type="ARBA" id="ARBA00022553"/>
    </source>
</evidence>
<feature type="compositionally biased region" description="Low complexity" evidence="4">
    <location>
        <begin position="1786"/>
        <end position="1849"/>
    </location>
</feature>
<evidence type="ECO:0008006" key="9">
    <source>
        <dbReference type="Google" id="ProtNLM"/>
    </source>
</evidence>
<accession>A0AAG5D9S6</accession>
<dbReference type="Pfam" id="PF00621">
    <property type="entry name" value="RhoGEF"/>
    <property type="match status" value="1"/>
</dbReference>
<dbReference type="InterPro" id="IPR035899">
    <property type="entry name" value="DBL_dom_sf"/>
</dbReference>
<feature type="region of interest" description="Disordered" evidence="4">
    <location>
        <begin position="446"/>
        <end position="508"/>
    </location>
</feature>
<feature type="compositionally biased region" description="Low complexity" evidence="4">
    <location>
        <begin position="534"/>
        <end position="544"/>
    </location>
</feature>
<organism evidence="7 8">
    <name type="scientific">Anopheles atroparvus</name>
    <name type="common">European mosquito</name>
    <dbReference type="NCBI Taxonomy" id="41427"/>
    <lineage>
        <taxon>Eukaryota</taxon>
        <taxon>Metazoa</taxon>
        <taxon>Ecdysozoa</taxon>
        <taxon>Arthropoda</taxon>
        <taxon>Hexapoda</taxon>
        <taxon>Insecta</taxon>
        <taxon>Pterygota</taxon>
        <taxon>Neoptera</taxon>
        <taxon>Endopterygota</taxon>
        <taxon>Diptera</taxon>
        <taxon>Nematocera</taxon>
        <taxon>Culicoidea</taxon>
        <taxon>Culicidae</taxon>
        <taxon>Anophelinae</taxon>
        <taxon>Anopheles</taxon>
    </lineage>
</organism>
<feature type="coiled-coil region" evidence="3">
    <location>
        <begin position="1088"/>
        <end position="1122"/>
    </location>
</feature>
<evidence type="ECO:0000259" key="6">
    <source>
        <dbReference type="PROSITE" id="PS50010"/>
    </source>
</evidence>
<feature type="region of interest" description="Disordered" evidence="4">
    <location>
        <begin position="522"/>
        <end position="636"/>
    </location>
</feature>
<dbReference type="PROSITE" id="PS50003">
    <property type="entry name" value="PH_DOMAIN"/>
    <property type="match status" value="1"/>
</dbReference>
<feature type="compositionally biased region" description="Low complexity" evidence="4">
    <location>
        <begin position="169"/>
        <end position="181"/>
    </location>
</feature>
<dbReference type="InterPro" id="IPR011993">
    <property type="entry name" value="PH-like_dom_sf"/>
</dbReference>
<protein>
    <recommendedName>
        <fullName evidence="9">DH domain-containing protein</fullName>
    </recommendedName>
</protein>
<keyword evidence="2" id="KW-0344">Guanine-nucleotide releasing factor</keyword>
<keyword evidence="1" id="KW-0597">Phosphoprotein</keyword>
<dbReference type="FunFam" id="2.30.29.30:FF:000078">
    <property type="entry name" value="Guanine nucleotide exchange factor DBS"/>
    <property type="match status" value="1"/>
</dbReference>
<feature type="compositionally biased region" description="Low complexity" evidence="4">
    <location>
        <begin position="473"/>
        <end position="484"/>
    </location>
</feature>
<feature type="compositionally biased region" description="Low complexity" evidence="4">
    <location>
        <begin position="866"/>
        <end position="881"/>
    </location>
</feature>
<dbReference type="InterPro" id="IPR052231">
    <property type="entry name" value="Rho_GEF_signaling-related"/>
</dbReference>